<dbReference type="SUPFAM" id="SSF53850">
    <property type="entry name" value="Periplasmic binding protein-like II"/>
    <property type="match status" value="1"/>
</dbReference>
<keyword evidence="3 5" id="KW-0732">Signal</keyword>
<evidence type="ECO:0000313" key="7">
    <source>
        <dbReference type="EMBL" id="WOJ91465.1"/>
    </source>
</evidence>
<evidence type="ECO:0000259" key="6">
    <source>
        <dbReference type="SMART" id="SM00062"/>
    </source>
</evidence>
<dbReference type="PROSITE" id="PS01039">
    <property type="entry name" value="SBP_BACTERIAL_3"/>
    <property type="match status" value="1"/>
</dbReference>
<comment type="subcellular location">
    <subcellularLocation>
        <location evidence="1">Cell envelope</location>
    </subcellularLocation>
</comment>
<evidence type="ECO:0000256" key="4">
    <source>
        <dbReference type="RuleBase" id="RU003744"/>
    </source>
</evidence>
<dbReference type="EMBL" id="CP136862">
    <property type="protein sequence ID" value="WOJ91465.1"/>
    <property type="molecule type" value="Genomic_DNA"/>
</dbReference>
<evidence type="ECO:0000256" key="1">
    <source>
        <dbReference type="ARBA" id="ARBA00004196"/>
    </source>
</evidence>
<evidence type="ECO:0000313" key="8">
    <source>
        <dbReference type="Proteomes" id="UP001626536"/>
    </source>
</evidence>
<feature type="signal peptide" evidence="5">
    <location>
        <begin position="1"/>
        <end position="25"/>
    </location>
</feature>
<dbReference type="Proteomes" id="UP001626536">
    <property type="component" value="Chromosome"/>
</dbReference>
<feature type="chain" id="PRO_5045112465" evidence="5">
    <location>
        <begin position="26"/>
        <end position="281"/>
    </location>
</feature>
<dbReference type="SMART" id="SM00062">
    <property type="entry name" value="PBPb"/>
    <property type="match status" value="1"/>
</dbReference>
<dbReference type="Gene3D" id="3.40.190.10">
    <property type="entry name" value="Periplasmic binding protein-like II"/>
    <property type="match status" value="2"/>
</dbReference>
<dbReference type="InterPro" id="IPR001638">
    <property type="entry name" value="Solute-binding_3/MltF_N"/>
</dbReference>
<dbReference type="InterPro" id="IPR018313">
    <property type="entry name" value="SBP_3_CS"/>
</dbReference>
<evidence type="ECO:0000256" key="5">
    <source>
        <dbReference type="SAM" id="SignalP"/>
    </source>
</evidence>
<dbReference type="PANTHER" id="PTHR35936:SF35">
    <property type="entry name" value="L-CYSTINE-BINDING PROTEIN TCYJ"/>
    <property type="match status" value="1"/>
</dbReference>
<keyword evidence="8" id="KW-1185">Reference proteome</keyword>
<protein>
    <submittedName>
        <fullName evidence="7">Transporter substrate-binding domain-containing protein</fullName>
    </submittedName>
</protein>
<feature type="domain" description="Solute-binding protein family 3/N-terminal" evidence="6">
    <location>
        <begin position="51"/>
        <end position="279"/>
    </location>
</feature>
<comment type="similarity">
    <text evidence="2 4">Belongs to the bacterial solute-binding protein 3 family.</text>
</comment>
<sequence>MDRRWKCAAQLLIACLVFAASPAWAQTDVFVPSFWDPHHRAPKPEMGDLRSIRFLTEDDYPPFHFALPDGALAGFDVDLARAICEELKIACTIQARRFDTLIDALDENQGDAIIASIRVDDQSRAKLDFTAPYYATPARFVTQKTTQLAEATPESLRRKTIGVEAHSAHEAYLETFFPDAIRKPYDSQKALRDALVKGEINALFGDGVSLSFWLQGEDAHGCCAFRGGPFLDSRFFGEGVGIAVKKGNPHLRQALDYALAALAAKGTYADLYLKYFPLGFF</sequence>
<proteinExistence type="inferred from homology"/>
<evidence type="ECO:0000256" key="2">
    <source>
        <dbReference type="ARBA" id="ARBA00010333"/>
    </source>
</evidence>
<accession>A0ABZ0HX19</accession>
<dbReference type="RefSeq" id="WP_407341057.1">
    <property type="nucleotide sequence ID" value="NZ_CP136862.1"/>
</dbReference>
<dbReference type="Pfam" id="PF00497">
    <property type="entry name" value="SBP_bac_3"/>
    <property type="match status" value="1"/>
</dbReference>
<dbReference type="PANTHER" id="PTHR35936">
    <property type="entry name" value="MEMBRANE-BOUND LYTIC MUREIN TRANSGLYCOSYLASE F"/>
    <property type="match status" value="1"/>
</dbReference>
<evidence type="ECO:0000256" key="3">
    <source>
        <dbReference type="ARBA" id="ARBA00022729"/>
    </source>
</evidence>
<name>A0ABZ0HX19_9HYPH</name>
<reference evidence="7 8" key="1">
    <citation type="submission" date="2023-10" db="EMBL/GenBank/DDBJ databases">
        <title>Novel methanotroph of the genus Methylocapsa from a subarctic wetland.</title>
        <authorList>
            <person name="Belova S.E."/>
            <person name="Oshkin I.Y."/>
            <person name="Miroshnikov K."/>
            <person name="Dedysh S.N."/>
        </authorList>
    </citation>
    <scope>NUCLEOTIDE SEQUENCE [LARGE SCALE GENOMIC DNA]</scope>
    <source>
        <strain evidence="7 8">RX1</strain>
    </source>
</reference>
<organism evidence="7 8">
    <name type="scientific">Methylocapsa polymorpha</name>
    <dbReference type="NCBI Taxonomy" id="3080828"/>
    <lineage>
        <taxon>Bacteria</taxon>
        <taxon>Pseudomonadati</taxon>
        <taxon>Pseudomonadota</taxon>
        <taxon>Alphaproteobacteria</taxon>
        <taxon>Hyphomicrobiales</taxon>
        <taxon>Beijerinckiaceae</taxon>
        <taxon>Methylocapsa</taxon>
    </lineage>
</organism>
<gene>
    <name evidence="7" type="ORF">RZS28_05980</name>
</gene>